<gene>
    <name evidence="2" type="ORF">Tco_0749321</name>
</gene>
<feature type="region of interest" description="Disordered" evidence="1">
    <location>
        <begin position="121"/>
        <end position="142"/>
    </location>
</feature>
<feature type="compositionally biased region" description="Basic and acidic residues" evidence="1">
    <location>
        <begin position="67"/>
        <end position="79"/>
    </location>
</feature>
<evidence type="ECO:0000313" key="3">
    <source>
        <dbReference type="Proteomes" id="UP001151760"/>
    </source>
</evidence>
<feature type="compositionally biased region" description="Acidic residues" evidence="1">
    <location>
        <begin position="51"/>
        <end position="63"/>
    </location>
</feature>
<feature type="compositionally biased region" description="Acidic residues" evidence="1">
    <location>
        <begin position="18"/>
        <end position="28"/>
    </location>
</feature>
<organism evidence="2 3">
    <name type="scientific">Tanacetum coccineum</name>
    <dbReference type="NCBI Taxonomy" id="301880"/>
    <lineage>
        <taxon>Eukaryota</taxon>
        <taxon>Viridiplantae</taxon>
        <taxon>Streptophyta</taxon>
        <taxon>Embryophyta</taxon>
        <taxon>Tracheophyta</taxon>
        <taxon>Spermatophyta</taxon>
        <taxon>Magnoliopsida</taxon>
        <taxon>eudicotyledons</taxon>
        <taxon>Gunneridae</taxon>
        <taxon>Pentapetalae</taxon>
        <taxon>asterids</taxon>
        <taxon>campanulids</taxon>
        <taxon>Asterales</taxon>
        <taxon>Asteraceae</taxon>
        <taxon>Asteroideae</taxon>
        <taxon>Anthemideae</taxon>
        <taxon>Anthemidinae</taxon>
        <taxon>Tanacetum</taxon>
    </lineage>
</organism>
<evidence type="ECO:0000256" key="1">
    <source>
        <dbReference type="SAM" id="MobiDB-lite"/>
    </source>
</evidence>
<proteinExistence type="predicted"/>
<dbReference type="Proteomes" id="UP001151760">
    <property type="component" value="Unassembled WGS sequence"/>
</dbReference>
<feature type="region of interest" description="Disordered" evidence="1">
    <location>
        <begin position="1"/>
        <end position="28"/>
    </location>
</feature>
<dbReference type="EMBL" id="BQNB010010850">
    <property type="protein sequence ID" value="GJS82780.1"/>
    <property type="molecule type" value="Genomic_DNA"/>
</dbReference>
<feature type="compositionally biased region" description="Acidic residues" evidence="1">
    <location>
        <begin position="88"/>
        <end position="99"/>
    </location>
</feature>
<comment type="caution">
    <text evidence="2">The sequence shown here is derived from an EMBL/GenBank/DDBJ whole genome shotgun (WGS) entry which is preliminary data.</text>
</comment>
<reference evidence="2" key="2">
    <citation type="submission" date="2022-01" db="EMBL/GenBank/DDBJ databases">
        <authorList>
            <person name="Yamashiro T."/>
            <person name="Shiraishi A."/>
            <person name="Satake H."/>
            <person name="Nakayama K."/>
        </authorList>
    </citation>
    <scope>NUCLEOTIDE SEQUENCE</scope>
</reference>
<accession>A0ABQ4Z0X1</accession>
<reference evidence="2" key="1">
    <citation type="journal article" date="2022" name="Int. J. Mol. Sci.">
        <title>Draft Genome of Tanacetum Coccineum: Genomic Comparison of Closely Related Tanacetum-Family Plants.</title>
        <authorList>
            <person name="Yamashiro T."/>
            <person name="Shiraishi A."/>
            <person name="Nakayama K."/>
            <person name="Satake H."/>
        </authorList>
    </citation>
    <scope>NUCLEOTIDE SEQUENCE</scope>
</reference>
<evidence type="ECO:0000313" key="2">
    <source>
        <dbReference type="EMBL" id="GJS82780.1"/>
    </source>
</evidence>
<feature type="region of interest" description="Disordered" evidence="1">
    <location>
        <begin position="40"/>
        <end position="102"/>
    </location>
</feature>
<protein>
    <submittedName>
        <fullName evidence="2">Uncharacterized protein</fullName>
    </submittedName>
</protein>
<feature type="non-terminal residue" evidence="2">
    <location>
        <position position="1"/>
    </location>
</feature>
<sequence length="448" mass="50984">NVSTHTPEPSRRFNIIYDYDDDDDDDEESTIPLNEITSQIPPITPVLPTMEPDDSLIMGDEDLSTIPKKESDEVIKSSVEDLIPIPSEFEDTSGSDSECDLPSCNDFSPINVSEEKSVTFSNPLFDSNDDFTSSDDESLPEEDVPKENFKIYSNPLFEFDDEYISSDENPLFNEVLKDIESEDSYISKLDEPDLFVTHLSKLNEDECFDPGGDFILEEIEACLTSDSIPPGIDDANFDPEGDILLLEKLLNDDLSSPLPLKELDFMELKVVKSDVSTDFKDDYYDSEGDLIYLESLLIKDTILNLPPEVLLDRDPRNLEDELDKDDLMSMVKVFDPGIHEEIIFPTYVRLPFDDRHYFSLTFVIRIFLPYLTYFMDSSLLFSSGSEDTIFDPDISAFSFYSLEPVASHRSGTFMCFNVYLNILNRSPMEIFSSTCFVPNIIMIWGESS</sequence>
<feature type="compositionally biased region" description="Acidic residues" evidence="1">
    <location>
        <begin position="127"/>
        <end position="142"/>
    </location>
</feature>
<keyword evidence="3" id="KW-1185">Reference proteome</keyword>
<name>A0ABQ4Z0X1_9ASTR</name>